<gene>
    <name evidence="11" type="ORF">BCT23_18405</name>
</gene>
<keyword evidence="3" id="KW-1003">Cell membrane</keyword>
<feature type="domain" description="Tripartite ATP-independent periplasmic transporters DctQ component" evidence="10">
    <location>
        <begin position="20"/>
        <end position="146"/>
    </location>
</feature>
<comment type="subunit">
    <text evidence="9">The complex comprises the extracytoplasmic solute receptor protein and the two transmembrane proteins.</text>
</comment>
<dbReference type="PANTHER" id="PTHR35011:SF4">
    <property type="entry name" value="SLL1102 PROTEIN"/>
    <property type="match status" value="1"/>
</dbReference>
<comment type="similarity">
    <text evidence="8 9">Belongs to the TRAP transporter small permease family.</text>
</comment>
<comment type="caution">
    <text evidence="11">The sequence shown here is derived from an EMBL/GenBank/DDBJ whole genome shotgun (WGS) entry which is preliminary data.</text>
</comment>
<evidence type="ECO:0000256" key="6">
    <source>
        <dbReference type="ARBA" id="ARBA00022989"/>
    </source>
</evidence>
<dbReference type="GO" id="GO:0022857">
    <property type="term" value="F:transmembrane transporter activity"/>
    <property type="evidence" value="ECO:0007669"/>
    <property type="project" value="UniProtKB-UniRule"/>
</dbReference>
<keyword evidence="2 9" id="KW-0813">Transport</keyword>
<evidence type="ECO:0000256" key="3">
    <source>
        <dbReference type="ARBA" id="ARBA00022475"/>
    </source>
</evidence>
<evidence type="ECO:0000256" key="1">
    <source>
        <dbReference type="ARBA" id="ARBA00004429"/>
    </source>
</evidence>
<evidence type="ECO:0000256" key="7">
    <source>
        <dbReference type="ARBA" id="ARBA00023136"/>
    </source>
</evidence>
<name>A0A2N7L9H7_9GAMM</name>
<feature type="transmembrane region" description="Helical" evidence="9">
    <location>
        <begin position="82"/>
        <end position="103"/>
    </location>
</feature>
<evidence type="ECO:0000256" key="9">
    <source>
        <dbReference type="RuleBase" id="RU369079"/>
    </source>
</evidence>
<comment type="subcellular location">
    <subcellularLocation>
        <location evidence="1 9">Cell inner membrane</location>
        <topology evidence="1 9">Multi-pass membrane protein</topology>
    </subcellularLocation>
</comment>
<evidence type="ECO:0000313" key="11">
    <source>
        <dbReference type="EMBL" id="PMN91081.1"/>
    </source>
</evidence>
<dbReference type="STRING" id="1190603.A1OO_05380"/>
<dbReference type="InterPro" id="IPR007387">
    <property type="entry name" value="TRAP_DctQ"/>
</dbReference>
<evidence type="ECO:0000256" key="8">
    <source>
        <dbReference type="ARBA" id="ARBA00038436"/>
    </source>
</evidence>
<keyword evidence="4 9" id="KW-0997">Cell inner membrane</keyword>
<feature type="transmembrane region" description="Helical" evidence="9">
    <location>
        <begin position="123"/>
        <end position="143"/>
    </location>
</feature>
<evidence type="ECO:0000256" key="5">
    <source>
        <dbReference type="ARBA" id="ARBA00022692"/>
    </source>
</evidence>
<dbReference type="PANTHER" id="PTHR35011">
    <property type="entry name" value="2,3-DIKETO-L-GULONATE TRAP TRANSPORTER SMALL PERMEASE PROTEIN YIAM"/>
    <property type="match status" value="1"/>
</dbReference>
<accession>A0A2N7L9H7</accession>
<dbReference type="Pfam" id="PF04290">
    <property type="entry name" value="DctQ"/>
    <property type="match status" value="1"/>
</dbReference>
<dbReference type="EMBL" id="MDAL01000024">
    <property type="protein sequence ID" value="PMN91081.1"/>
    <property type="molecule type" value="Genomic_DNA"/>
</dbReference>
<proteinExistence type="inferred from homology"/>
<dbReference type="RefSeq" id="WP_102317721.1">
    <property type="nucleotide sequence ID" value="NZ_JBFRLP010000011.1"/>
</dbReference>
<dbReference type="GO" id="GO:0005886">
    <property type="term" value="C:plasma membrane"/>
    <property type="evidence" value="ECO:0007669"/>
    <property type="project" value="UniProtKB-SubCell"/>
</dbReference>
<reference evidence="12" key="1">
    <citation type="submission" date="2016-07" db="EMBL/GenBank/DDBJ databases">
        <title>Nontailed viruses are major unrecognized killers of bacteria in the ocean.</title>
        <authorList>
            <person name="Kauffman K."/>
            <person name="Hussain F."/>
            <person name="Yang J."/>
            <person name="Arevalo P."/>
            <person name="Brown J."/>
            <person name="Cutler M."/>
            <person name="Kelly L."/>
            <person name="Polz M.F."/>
        </authorList>
    </citation>
    <scope>NUCLEOTIDE SEQUENCE [LARGE SCALE GENOMIC DNA]</scope>
    <source>
        <strain evidence="12">10N.261.45.A10</strain>
    </source>
</reference>
<evidence type="ECO:0000256" key="2">
    <source>
        <dbReference type="ARBA" id="ARBA00022448"/>
    </source>
</evidence>
<dbReference type="InterPro" id="IPR055348">
    <property type="entry name" value="DctQ"/>
</dbReference>
<evidence type="ECO:0000313" key="12">
    <source>
        <dbReference type="Proteomes" id="UP000235387"/>
    </source>
</evidence>
<feature type="transmembrane region" description="Helical" evidence="9">
    <location>
        <begin position="12"/>
        <end position="37"/>
    </location>
</feature>
<keyword evidence="6 9" id="KW-1133">Transmembrane helix</keyword>
<sequence length="158" mass="17892">MRLLANLEEILASIAISVTVVVVIVNVFLRYCLGFVVPWSEELSVICFTWSVYFGISSCYKHKLHMGVDVIMSFIPQSGQRYFRLLISLFLLALNVTMAYLSVSYTMLSTKVTPVMGMSYFPINSVLVICFSLMAIHTIRFIIDDLKPSDNNTLNETQ</sequence>
<keyword evidence="5 9" id="KW-0812">Transmembrane</keyword>
<feature type="transmembrane region" description="Helical" evidence="9">
    <location>
        <begin position="43"/>
        <end position="61"/>
    </location>
</feature>
<organism evidence="11 12">
    <name type="scientific">Enterovibrio norvegicus</name>
    <dbReference type="NCBI Taxonomy" id="188144"/>
    <lineage>
        <taxon>Bacteria</taxon>
        <taxon>Pseudomonadati</taxon>
        <taxon>Pseudomonadota</taxon>
        <taxon>Gammaproteobacteria</taxon>
        <taxon>Vibrionales</taxon>
        <taxon>Vibrionaceae</taxon>
        <taxon>Enterovibrio</taxon>
    </lineage>
</organism>
<evidence type="ECO:0000256" key="4">
    <source>
        <dbReference type="ARBA" id="ARBA00022519"/>
    </source>
</evidence>
<protein>
    <recommendedName>
        <fullName evidence="9">TRAP transporter small permease protein</fullName>
    </recommendedName>
</protein>
<dbReference type="AlphaFoldDB" id="A0A2N7L9H7"/>
<comment type="function">
    <text evidence="9">Part of the tripartite ATP-independent periplasmic (TRAP) transport system.</text>
</comment>
<evidence type="ECO:0000259" key="10">
    <source>
        <dbReference type="Pfam" id="PF04290"/>
    </source>
</evidence>
<keyword evidence="7 9" id="KW-0472">Membrane</keyword>
<dbReference type="Proteomes" id="UP000235387">
    <property type="component" value="Unassembled WGS sequence"/>
</dbReference>